<evidence type="ECO:0000259" key="15">
    <source>
        <dbReference type="PROSITE" id="PS51285"/>
    </source>
</evidence>
<evidence type="ECO:0000256" key="12">
    <source>
        <dbReference type="SAM" id="Coils"/>
    </source>
</evidence>
<organism evidence="16 17">
    <name type="scientific">Trichobilharzia regenti</name>
    <name type="common">Nasal bird schistosome</name>
    <dbReference type="NCBI Taxonomy" id="157069"/>
    <lineage>
        <taxon>Eukaryota</taxon>
        <taxon>Metazoa</taxon>
        <taxon>Spiralia</taxon>
        <taxon>Lophotrochozoa</taxon>
        <taxon>Platyhelminthes</taxon>
        <taxon>Trematoda</taxon>
        <taxon>Digenea</taxon>
        <taxon>Strigeidida</taxon>
        <taxon>Schistosomatoidea</taxon>
        <taxon>Schistosomatidae</taxon>
        <taxon>Trichobilharzia</taxon>
    </lineage>
</organism>
<evidence type="ECO:0000256" key="10">
    <source>
        <dbReference type="ARBA" id="ARBA00048679"/>
    </source>
</evidence>
<feature type="compositionally biased region" description="Polar residues" evidence="13">
    <location>
        <begin position="1243"/>
        <end position="1257"/>
    </location>
</feature>
<evidence type="ECO:0000313" key="17">
    <source>
        <dbReference type="WBParaSite" id="TREG1_88990.2"/>
    </source>
</evidence>
<dbReference type="InterPro" id="IPR000719">
    <property type="entry name" value="Prot_kinase_dom"/>
</dbReference>
<comment type="catalytic activity">
    <reaction evidence="10">
        <text>L-seryl-[protein] + ATP = O-phospho-L-seryl-[protein] + ADP + H(+)</text>
        <dbReference type="Rhea" id="RHEA:17989"/>
        <dbReference type="Rhea" id="RHEA-COMP:9863"/>
        <dbReference type="Rhea" id="RHEA-COMP:11604"/>
        <dbReference type="ChEBI" id="CHEBI:15378"/>
        <dbReference type="ChEBI" id="CHEBI:29999"/>
        <dbReference type="ChEBI" id="CHEBI:30616"/>
        <dbReference type="ChEBI" id="CHEBI:83421"/>
        <dbReference type="ChEBI" id="CHEBI:456216"/>
        <dbReference type="EC" id="2.7.11.1"/>
    </reaction>
</comment>
<evidence type="ECO:0000256" key="8">
    <source>
        <dbReference type="ARBA" id="ARBA00022840"/>
    </source>
</evidence>
<reference evidence="17" key="2">
    <citation type="submission" date="2023-11" db="UniProtKB">
        <authorList>
            <consortium name="WormBaseParasite"/>
        </authorList>
    </citation>
    <scope>IDENTIFICATION</scope>
</reference>
<dbReference type="InterPro" id="IPR017441">
    <property type="entry name" value="Protein_kinase_ATP_BS"/>
</dbReference>
<dbReference type="GO" id="GO:0005524">
    <property type="term" value="F:ATP binding"/>
    <property type="evidence" value="ECO:0007669"/>
    <property type="project" value="UniProtKB-UniRule"/>
</dbReference>
<feature type="region of interest" description="Disordered" evidence="13">
    <location>
        <begin position="832"/>
        <end position="851"/>
    </location>
</feature>
<feature type="coiled-coil region" evidence="12">
    <location>
        <begin position="984"/>
        <end position="1018"/>
    </location>
</feature>
<keyword evidence="6 11" id="KW-0547">Nucleotide-binding</keyword>
<keyword evidence="5" id="KW-0808">Transferase</keyword>
<dbReference type="InterPro" id="IPR017892">
    <property type="entry name" value="Pkinase_C"/>
</dbReference>
<dbReference type="Pfam" id="PF26095">
    <property type="entry name" value="CC_Bre1"/>
    <property type="match status" value="1"/>
</dbReference>
<keyword evidence="4" id="KW-0597">Phosphoprotein</keyword>
<dbReference type="Gene3D" id="3.30.200.20">
    <property type="entry name" value="Phosphorylase Kinase, domain 1"/>
    <property type="match status" value="1"/>
</dbReference>
<feature type="domain" description="AGC-kinase C-terminal" evidence="15">
    <location>
        <begin position="334"/>
        <end position="405"/>
    </location>
</feature>
<dbReference type="InterPro" id="IPR008271">
    <property type="entry name" value="Ser/Thr_kinase_AS"/>
</dbReference>
<sequence length="1666" mass="187354">MTNTGVFHLDMPDAPNYDDSEENSHDFVPFSGGVEDEFLERGPLKPEELSEDVKTVEICEETVNPGQPKVRPHDFQLLKVLGKGGYGKVFLARKNDTGQTYAMKVLKKASIVTNAKDTAHTKSERNILEMIKHPFLVQLHYAFQSPGKLYLVLEFLAGGELFMQLEKEGVFMEDQASFYLAEITLAIGHLHSMGIVYRDLKPENVLLDHEGHVKLTDFGLSKERVDRDNLTHTFCGTIEYMAPEILLRQGHGRAVDWWSLGTLMYDMLSGSPPFTGDDRRQTIDLILRGDFVPVPYLSREAVSLISKLLVVDVSRRLGSGPSDSEAIKMHPFFRNTDWDRVLKRQVEPPFRPTLTSDTDVSLFDPKFTQENPVESPDEGLPISAMVSDVFEGFTYVDPQIHIDMARDPWVSTWQSSSRSRRRSGLSSSSSPGYVGHTIMANTSNLMQGTDMPHVGTPHPEQLQSTLPTNMPNTIQTSIPTQSQQPFVFAEDFEDMDVGSTSMTFGNNSADGPAAVNTVNIPTDNSRLIHGFPFVGGHRIENSRPMETGNCETYSTRPGEHVNGIVTKPLDTRLMHPSSSAAAQASALAAVALATSSRLAGSSVHTFPTVTSYNSPLRPLRKMKRSFCEDTNPNHISCGSTSELDATPTSCKRLISAASEPVSFIRITSLEELDKRALQLQNKKLWEALMERRAAIAELKERIEHLENRQTKDDALLCVVNRYWNQLDEDSLILLQRFDSDAAEEEISTSTESFLKQLASWDKEEVPDKLQERVHFSKRIIARLLATYEKMVIHQNRMRQLLGSSAEGKSVASETDNIPTHSGSSVPFNSCSTVPPCESDASTHSTASSQGPVPVCDKLSLKDLQEEISLLNKENGRLQTLCTNLHAKHRQSILRLRELQDLAQTNSDSAAEWQAKYEDLDYKLAEAMKQVTRLDHRLYEAQEQNKKLEVELAALKCSDSPGRDDPSNSGGSVTKNKYNDLACELEEYRELSNNRMSELERLQRHLEDKVAECASLNMQLRDIPENIILDSPQYVSLKTQFNILYNEAIHLRSQLEEARNTIQNNRHSHLKQIEEMETNEAAIQNQMRSEMLLIEGQYSQLRHKYETMELDFKQALTHNEQAGPISCEMRSLISTLQTQNKQLKAEVARYRRKCEEAVQERELIRTDLKCTEDELAHVRTALSEATAAVIAASEKSERSTPSTPQSSNLPPSTTATGPDVASPPLDVDVKLKVPTSTKVEEGNDSGSNCQKLDSPSSSTVQTATVAASNSNINPSTTDKVVKMECSESRSNVSCSSPSNEVIRDLKEQLKRSQESQKEMSVLLNMYKVIPKDQRDKAALLQCEAKLRAELSDAKSEIDKLNNTIRELQTQVKIQQQRKQSLTSPGETSLKMSPAERGSTSLGNIPPSLSKPPKLGLTSPDEKSTNLTGSLQSGKPKVSASDWQISELQMELYLIKRKSQNTEEQLKLHQQRLAAAKQQEDVLLKEMEITVQAFEDAQEQNVRLVKTLREKDDAHLKLMAERMKAAQLARLLKEDKQLLEEQIRLMQAKIEALNRAVLKQEEKERLLLTNLATLEKEASARQKSQEAYKRKALESQQISEDLRVTVQKYQSQLKDAQTTVQEKASAYERVSFGHQRLQVSYWIFLKFHHYHHLFKLTSRIASKPIYNY</sequence>
<dbReference type="FunFam" id="1.10.510.10:FF:000008">
    <property type="entry name" value="Non-specific serine/threonine protein kinase"/>
    <property type="match status" value="1"/>
</dbReference>
<keyword evidence="16" id="KW-1185">Reference proteome</keyword>
<keyword evidence="8 11" id="KW-0067">ATP-binding</keyword>
<dbReference type="GO" id="GO:0004674">
    <property type="term" value="F:protein serine/threonine kinase activity"/>
    <property type="evidence" value="ECO:0007669"/>
    <property type="project" value="UniProtKB-KW"/>
</dbReference>
<feature type="region of interest" description="Disordered" evidence="13">
    <location>
        <begin position="956"/>
        <end position="975"/>
    </location>
</feature>
<dbReference type="SMART" id="SM00133">
    <property type="entry name" value="S_TK_X"/>
    <property type="match status" value="1"/>
</dbReference>
<evidence type="ECO:0000256" key="5">
    <source>
        <dbReference type="ARBA" id="ARBA00022679"/>
    </source>
</evidence>
<dbReference type="InterPro" id="IPR011009">
    <property type="entry name" value="Kinase-like_dom_sf"/>
</dbReference>
<dbReference type="PANTHER" id="PTHR24351">
    <property type="entry name" value="RIBOSOMAL PROTEIN S6 KINASE"/>
    <property type="match status" value="1"/>
</dbReference>
<evidence type="ECO:0000259" key="14">
    <source>
        <dbReference type="PROSITE" id="PS50011"/>
    </source>
</evidence>
<feature type="region of interest" description="Disordered" evidence="13">
    <location>
        <begin position="1370"/>
        <end position="1437"/>
    </location>
</feature>
<feature type="region of interest" description="Disordered" evidence="13">
    <location>
        <begin position="1189"/>
        <end position="1257"/>
    </location>
</feature>
<evidence type="ECO:0000256" key="11">
    <source>
        <dbReference type="PROSITE-ProRule" id="PRU10141"/>
    </source>
</evidence>
<feature type="coiled-coil region" evidence="12">
    <location>
        <begin position="1597"/>
        <end position="1624"/>
    </location>
</feature>
<dbReference type="Pfam" id="PF26052">
    <property type="entry name" value="BRE1B"/>
    <property type="match status" value="1"/>
</dbReference>
<feature type="coiled-coil region" evidence="12">
    <location>
        <begin position="1457"/>
        <end position="1484"/>
    </location>
</feature>
<comment type="catalytic activity">
    <reaction evidence="9">
        <text>L-threonyl-[protein] + ATP = O-phospho-L-threonyl-[protein] + ADP + H(+)</text>
        <dbReference type="Rhea" id="RHEA:46608"/>
        <dbReference type="Rhea" id="RHEA-COMP:11060"/>
        <dbReference type="Rhea" id="RHEA-COMP:11605"/>
        <dbReference type="ChEBI" id="CHEBI:15378"/>
        <dbReference type="ChEBI" id="CHEBI:30013"/>
        <dbReference type="ChEBI" id="CHEBI:30616"/>
        <dbReference type="ChEBI" id="CHEBI:61977"/>
        <dbReference type="ChEBI" id="CHEBI:456216"/>
        <dbReference type="EC" id="2.7.11.1"/>
    </reaction>
</comment>
<reference evidence="16" key="1">
    <citation type="submission" date="2022-06" db="EMBL/GenBank/DDBJ databases">
        <authorList>
            <person name="Berger JAMES D."/>
            <person name="Berger JAMES D."/>
        </authorList>
    </citation>
    <scope>NUCLEOTIDE SEQUENCE [LARGE SCALE GENOMIC DNA]</scope>
</reference>
<keyword evidence="12" id="KW-0175">Coiled coil</keyword>
<evidence type="ECO:0000256" key="7">
    <source>
        <dbReference type="ARBA" id="ARBA00022777"/>
    </source>
</evidence>
<feature type="binding site" evidence="11">
    <location>
        <position position="104"/>
    </location>
    <ligand>
        <name>ATP</name>
        <dbReference type="ChEBI" id="CHEBI:30616"/>
    </ligand>
</feature>
<protein>
    <recommendedName>
        <fullName evidence="2">non-specific serine/threonine protein kinase</fullName>
        <ecNumber evidence="2">2.7.11.1</ecNumber>
    </recommendedName>
</protein>
<dbReference type="Pfam" id="PF00433">
    <property type="entry name" value="Pkinase_C"/>
    <property type="match status" value="1"/>
</dbReference>
<evidence type="ECO:0000256" key="6">
    <source>
        <dbReference type="ARBA" id="ARBA00022741"/>
    </source>
</evidence>
<evidence type="ECO:0000256" key="4">
    <source>
        <dbReference type="ARBA" id="ARBA00022553"/>
    </source>
</evidence>
<proteinExistence type="inferred from homology"/>
<dbReference type="PROSITE" id="PS00108">
    <property type="entry name" value="PROTEIN_KINASE_ST"/>
    <property type="match status" value="1"/>
</dbReference>
<evidence type="ECO:0000256" key="2">
    <source>
        <dbReference type="ARBA" id="ARBA00012513"/>
    </source>
</evidence>
<dbReference type="PROSITE" id="PS50011">
    <property type="entry name" value="PROTEIN_KINASE_DOM"/>
    <property type="match status" value="1"/>
</dbReference>
<comment type="similarity">
    <text evidence="1">Belongs to the protein kinase superfamily. AGC Ser/Thr protein kinase family. S6 kinase subfamily.</text>
</comment>
<keyword evidence="3" id="KW-0723">Serine/threonine-protein kinase</keyword>
<feature type="compositionally biased region" description="Polar residues" evidence="13">
    <location>
        <begin position="1379"/>
        <end position="1389"/>
    </location>
</feature>
<dbReference type="Proteomes" id="UP000050795">
    <property type="component" value="Unassembled WGS sequence"/>
</dbReference>
<feature type="region of interest" description="Disordered" evidence="13">
    <location>
        <begin position="1"/>
        <end position="22"/>
    </location>
</feature>
<dbReference type="InterPro" id="IPR058642">
    <property type="entry name" value="BRE1A/B-like_dom"/>
</dbReference>
<dbReference type="Pfam" id="PF00069">
    <property type="entry name" value="Pkinase"/>
    <property type="match status" value="1"/>
</dbReference>
<accession>A0AA85KGT0</accession>
<dbReference type="InterPro" id="IPR058643">
    <property type="entry name" value="BRE1-like_CC"/>
</dbReference>
<feature type="coiled-coil region" evidence="12">
    <location>
        <begin position="1520"/>
        <end position="1561"/>
    </location>
</feature>
<evidence type="ECO:0000256" key="9">
    <source>
        <dbReference type="ARBA" id="ARBA00047899"/>
    </source>
</evidence>
<dbReference type="FunFam" id="3.30.200.20:FF:000686">
    <property type="entry name" value="Ribosomal protein S6 kinase"/>
    <property type="match status" value="1"/>
</dbReference>
<feature type="region of interest" description="Disordered" evidence="13">
    <location>
        <begin position="803"/>
        <end position="827"/>
    </location>
</feature>
<dbReference type="InterPro" id="IPR000961">
    <property type="entry name" value="AGC-kinase_C"/>
</dbReference>
<feature type="compositionally biased region" description="Polar residues" evidence="13">
    <location>
        <begin position="1198"/>
        <end position="1215"/>
    </location>
</feature>
<feature type="compositionally biased region" description="Polar residues" evidence="13">
    <location>
        <begin position="839"/>
        <end position="850"/>
    </location>
</feature>
<dbReference type="WBParaSite" id="TREG1_88990.2">
    <property type="protein sequence ID" value="TREG1_88990.2"/>
    <property type="gene ID" value="TREG1_88990"/>
</dbReference>
<feature type="coiled-coil region" evidence="12">
    <location>
        <begin position="688"/>
        <end position="715"/>
    </location>
</feature>
<dbReference type="PROSITE" id="PS51285">
    <property type="entry name" value="AGC_KINASE_CTER"/>
    <property type="match status" value="1"/>
</dbReference>
<dbReference type="SMART" id="SM00220">
    <property type="entry name" value="S_TKc"/>
    <property type="match status" value="1"/>
</dbReference>
<keyword evidence="7" id="KW-0418">Kinase</keyword>
<feature type="region of interest" description="Disordered" evidence="13">
    <location>
        <begin position="412"/>
        <end position="436"/>
    </location>
</feature>
<dbReference type="CDD" id="cd05584">
    <property type="entry name" value="STKc_p70S6K"/>
    <property type="match status" value="1"/>
</dbReference>
<feature type="domain" description="Protein kinase" evidence="14">
    <location>
        <begin position="75"/>
        <end position="333"/>
    </location>
</feature>
<feature type="compositionally biased region" description="Low complexity" evidence="13">
    <location>
        <begin position="1404"/>
        <end position="1417"/>
    </location>
</feature>
<evidence type="ECO:0000256" key="13">
    <source>
        <dbReference type="SAM" id="MobiDB-lite"/>
    </source>
</evidence>
<evidence type="ECO:0000313" key="16">
    <source>
        <dbReference type="Proteomes" id="UP000050795"/>
    </source>
</evidence>
<dbReference type="Gene3D" id="1.10.510.10">
    <property type="entry name" value="Transferase(Phosphotransferase) domain 1"/>
    <property type="match status" value="1"/>
</dbReference>
<dbReference type="PROSITE" id="PS00107">
    <property type="entry name" value="PROTEIN_KINASE_ATP"/>
    <property type="match status" value="1"/>
</dbReference>
<feature type="compositionally biased region" description="Polar residues" evidence="13">
    <location>
        <begin position="811"/>
        <end position="827"/>
    </location>
</feature>
<name>A0AA85KGT0_TRIRE</name>
<evidence type="ECO:0000256" key="1">
    <source>
        <dbReference type="ARBA" id="ARBA00009804"/>
    </source>
</evidence>
<evidence type="ECO:0000256" key="3">
    <source>
        <dbReference type="ARBA" id="ARBA00022527"/>
    </source>
</evidence>
<feature type="coiled-coil region" evidence="12">
    <location>
        <begin position="1132"/>
        <end position="1173"/>
    </location>
</feature>
<dbReference type="EC" id="2.7.11.1" evidence="2"/>
<dbReference type="SUPFAM" id="SSF56112">
    <property type="entry name" value="Protein kinase-like (PK-like)"/>
    <property type="match status" value="1"/>
</dbReference>
<feature type="compositionally biased region" description="Polar residues" evidence="13">
    <location>
        <begin position="966"/>
        <end position="975"/>
    </location>
</feature>